<feature type="transmembrane region" description="Helical" evidence="2">
    <location>
        <begin position="312"/>
        <end position="333"/>
    </location>
</feature>
<feature type="chain" id="PRO_5009582915" description="SH3b domain-containing protein" evidence="3">
    <location>
        <begin position="21"/>
        <end position="342"/>
    </location>
</feature>
<keyword evidence="2" id="KW-0812">Transmembrane</keyword>
<keyword evidence="3" id="KW-0732">Signal</keyword>
<evidence type="ECO:0000256" key="2">
    <source>
        <dbReference type="SAM" id="Phobius"/>
    </source>
</evidence>
<keyword evidence="2" id="KW-0472">Membrane</keyword>
<evidence type="ECO:0000256" key="3">
    <source>
        <dbReference type="SAM" id="SignalP"/>
    </source>
</evidence>
<organism evidence="4 5">
    <name type="scientific">Candidatus Ryanbacteria bacterium RIFCSPHIGHO2_01_45_13</name>
    <dbReference type="NCBI Taxonomy" id="1802112"/>
    <lineage>
        <taxon>Bacteria</taxon>
        <taxon>Candidatus Ryaniibacteriota</taxon>
    </lineage>
</organism>
<evidence type="ECO:0000313" key="4">
    <source>
        <dbReference type="EMBL" id="OGZ43537.1"/>
    </source>
</evidence>
<evidence type="ECO:0008006" key="6">
    <source>
        <dbReference type="Google" id="ProtNLM"/>
    </source>
</evidence>
<feature type="compositionally biased region" description="Pro residues" evidence="1">
    <location>
        <begin position="256"/>
        <end position="270"/>
    </location>
</feature>
<feature type="signal peptide" evidence="3">
    <location>
        <begin position="1"/>
        <end position="20"/>
    </location>
</feature>
<dbReference type="AlphaFoldDB" id="A0A1G2G0B2"/>
<accession>A0A1G2G0B2</accession>
<protein>
    <recommendedName>
        <fullName evidence="6">SH3b domain-containing protein</fullName>
    </recommendedName>
</protein>
<evidence type="ECO:0000256" key="1">
    <source>
        <dbReference type="SAM" id="MobiDB-lite"/>
    </source>
</evidence>
<feature type="region of interest" description="Disordered" evidence="1">
    <location>
        <begin position="254"/>
        <end position="276"/>
    </location>
</feature>
<gene>
    <name evidence="4" type="ORF">A2W41_04365</name>
</gene>
<feature type="compositionally biased region" description="Pro residues" evidence="1">
    <location>
        <begin position="150"/>
        <end position="167"/>
    </location>
</feature>
<proteinExistence type="predicted"/>
<name>A0A1G2G0B2_9BACT</name>
<sequence length="342" mass="36663">MAYLIFSLLAFFVLAHPAHALVAELKIVDAEGNEKKNFSKDEDVYLAGKCALANGNEVKIFISRDKSEWTSDQNLSDVSGEIETVKIKDTDLPIIPIWKHPLNNGSYDVIIDSNGNFKLDSFENCIAHVATAGFTVESQVVSPSTNPQPQSTPSPVYVPPLPPPPPAQITVQQSEPPKPSTIFSLEERIEVKSLSNVRASAGGSLVGQQPAGVEGVIVGGPVYATLLGIGYWFWNIDYDIDPDGWTAEKTLKIAEVPPPEPESEPTPPLPTESTEVLEPPAQQDVAPSIQDSGKESELAAVSENSPVNNIDVLGGIWGAGIIGLAIVLSAWILGRAVRKRGD</sequence>
<dbReference type="Proteomes" id="UP000176700">
    <property type="component" value="Unassembled WGS sequence"/>
</dbReference>
<keyword evidence="2" id="KW-1133">Transmembrane helix</keyword>
<feature type="compositionally biased region" description="Low complexity" evidence="1">
    <location>
        <begin position="140"/>
        <end position="149"/>
    </location>
</feature>
<reference evidence="4 5" key="1">
    <citation type="journal article" date="2016" name="Nat. Commun.">
        <title>Thousands of microbial genomes shed light on interconnected biogeochemical processes in an aquifer system.</title>
        <authorList>
            <person name="Anantharaman K."/>
            <person name="Brown C.T."/>
            <person name="Hug L.A."/>
            <person name="Sharon I."/>
            <person name="Castelle C.J."/>
            <person name="Probst A.J."/>
            <person name="Thomas B.C."/>
            <person name="Singh A."/>
            <person name="Wilkins M.J."/>
            <person name="Karaoz U."/>
            <person name="Brodie E.L."/>
            <person name="Williams K.H."/>
            <person name="Hubbard S.S."/>
            <person name="Banfield J.F."/>
        </authorList>
    </citation>
    <scope>NUCLEOTIDE SEQUENCE [LARGE SCALE GENOMIC DNA]</scope>
</reference>
<dbReference type="EMBL" id="MHNI01000005">
    <property type="protein sequence ID" value="OGZ43537.1"/>
    <property type="molecule type" value="Genomic_DNA"/>
</dbReference>
<comment type="caution">
    <text evidence="4">The sequence shown here is derived from an EMBL/GenBank/DDBJ whole genome shotgun (WGS) entry which is preliminary data.</text>
</comment>
<evidence type="ECO:0000313" key="5">
    <source>
        <dbReference type="Proteomes" id="UP000176700"/>
    </source>
</evidence>
<feature type="region of interest" description="Disordered" evidence="1">
    <location>
        <begin position="140"/>
        <end position="179"/>
    </location>
</feature>